<dbReference type="Proteomes" id="UP000257039">
    <property type="component" value="Unassembled WGS sequence"/>
</dbReference>
<keyword evidence="3 4" id="KW-0732">Signal</keyword>
<evidence type="ECO:0000256" key="4">
    <source>
        <dbReference type="SAM" id="SignalP"/>
    </source>
</evidence>
<comment type="similarity">
    <text evidence="1">Belongs to the outer membrane porin (Opr) (TC 1.B.25) family.</text>
</comment>
<dbReference type="InterPro" id="IPR005318">
    <property type="entry name" value="OM_porin_bac"/>
</dbReference>
<comment type="caution">
    <text evidence="5">The sequence shown here is derived from an EMBL/GenBank/DDBJ whole genome shotgun (WGS) entry which is preliminary data.</text>
</comment>
<sequence length="451" mass="50014">MPNRLITHNTLGVGHTMKMFKLSALSAAVFAAASATAVTAQAEGFIDDSSATLSIRNQYRNESGVNGKVYDRKEWIQGFQLDYKSGYFMDIIGFDYSAGAAFKLDQPANSGKTDEWSATNLPADGRNPTDVNDIAGTNQAYLKAKFGDENLNANMKFGLQKTCTELFCPSGSRVLPASAYGTYLEGNVQNLKVYGARWTKMHSRSQSYFAKDFTANKGKHTIDSIKLVGAAYKFDNGLGLYAEYGEADEYLKKYFTKADYTIDLGNETSVLLDARYGRAKDNGDYYNGEDNDYESKYYNLTATLNVQDLSVWVGYNVTKDGNWEGKWDDDVDQAGAFNSSLDLWQGYNRKDERAWVVGASYKFDNLGLPGFEAGTRYAHSSNIDKDSLAAGNNPLTTDDQAHEWVQWAKYTVQSGPMKDFSVYVEHARGDNPTGGDEDGTLVHLQYDLAIF</sequence>
<dbReference type="EMBL" id="NDXW01000001">
    <property type="protein sequence ID" value="RDH43086.1"/>
    <property type="molecule type" value="Genomic_DNA"/>
</dbReference>
<reference evidence="5 6" key="1">
    <citation type="submission" date="2017-04" db="EMBL/GenBank/DDBJ databases">
        <title>Draft genome sequence of Zooshikella ganghwensis VG4 isolated from Red Sea sediments.</title>
        <authorList>
            <person name="Rehman Z."/>
            <person name="Alam I."/>
            <person name="Kamau A."/>
            <person name="Bajic V."/>
            <person name="Leiknes T."/>
        </authorList>
    </citation>
    <scope>NUCLEOTIDE SEQUENCE [LARGE SCALE GENOMIC DNA]</scope>
    <source>
        <strain evidence="5 6">VG4</strain>
    </source>
</reference>
<dbReference type="InterPro" id="IPR023614">
    <property type="entry name" value="Porin_dom_sf"/>
</dbReference>
<evidence type="ECO:0000256" key="3">
    <source>
        <dbReference type="ARBA" id="ARBA00022729"/>
    </source>
</evidence>
<feature type="chain" id="PRO_5020477539" evidence="4">
    <location>
        <begin position="43"/>
        <end position="451"/>
    </location>
</feature>
<dbReference type="Gene3D" id="2.40.160.10">
    <property type="entry name" value="Porin"/>
    <property type="match status" value="1"/>
</dbReference>
<evidence type="ECO:0000313" key="5">
    <source>
        <dbReference type="EMBL" id="RDH43086.1"/>
    </source>
</evidence>
<dbReference type="GO" id="GO:0016020">
    <property type="term" value="C:membrane"/>
    <property type="evidence" value="ECO:0007669"/>
    <property type="project" value="InterPro"/>
</dbReference>
<feature type="signal peptide" evidence="4">
    <location>
        <begin position="1"/>
        <end position="42"/>
    </location>
</feature>
<keyword evidence="2" id="KW-0813">Transport</keyword>
<evidence type="ECO:0000256" key="2">
    <source>
        <dbReference type="ARBA" id="ARBA00022448"/>
    </source>
</evidence>
<accession>A0A4P9VK65</accession>
<gene>
    <name evidence="5" type="ORF">B9G39_06270</name>
</gene>
<keyword evidence="6" id="KW-1185">Reference proteome</keyword>
<name>A0A4P9VK65_9GAMM</name>
<proteinExistence type="inferred from homology"/>
<dbReference type="AlphaFoldDB" id="A0A4P9VK65"/>
<dbReference type="Pfam" id="PF03573">
    <property type="entry name" value="OprD"/>
    <property type="match status" value="1"/>
</dbReference>
<evidence type="ECO:0000256" key="1">
    <source>
        <dbReference type="ARBA" id="ARBA00009075"/>
    </source>
</evidence>
<protein>
    <submittedName>
        <fullName evidence="5">Outer membrane porin, OprD family</fullName>
    </submittedName>
</protein>
<organism evidence="5 6">
    <name type="scientific">Zooshikella ganghwensis</name>
    <dbReference type="NCBI Taxonomy" id="202772"/>
    <lineage>
        <taxon>Bacteria</taxon>
        <taxon>Pseudomonadati</taxon>
        <taxon>Pseudomonadota</taxon>
        <taxon>Gammaproteobacteria</taxon>
        <taxon>Oceanospirillales</taxon>
        <taxon>Zooshikellaceae</taxon>
        <taxon>Zooshikella</taxon>
    </lineage>
</organism>
<evidence type="ECO:0000313" key="6">
    <source>
        <dbReference type="Proteomes" id="UP000257039"/>
    </source>
</evidence>
<dbReference type="PANTHER" id="PTHR34596">
    <property type="entry name" value="CHITOPORIN"/>
    <property type="match status" value="1"/>
</dbReference>
<dbReference type="GO" id="GO:0015288">
    <property type="term" value="F:porin activity"/>
    <property type="evidence" value="ECO:0007669"/>
    <property type="project" value="TreeGrafter"/>
</dbReference>
<dbReference type="PANTHER" id="PTHR34596:SF2">
    <property type="entry name" value="CHITOPORIN"/>
    <property type="match status" value="1"/>
</dbReference>